<evidence type="ECO:0000313" key="2">
    <source>
        <dbReference type="EMBL" id="KAK6757324.1"/>
    </source>
</evidence>
<accession>A0ABR1E3Q1</accession>
<evidence type="ECO:0000256" key="1">
    <source>
        <dbReference type="SAM" id="MobiDB-lite"/>
    </source>
</evidence>
<evidence type="ECO:0000313" key="3">
    <source>
        <dbReference type="Proteomes" id="UP001303046"/>
    </source>
</evidence>
<gene>
    <name evidence="2" type="primary">Necator_chrV.g20050</name>
    <name evidence="2" type="ORF">RB195_015258</name>
</gene>
<comment type="caution">
    <text evidence="2">The sequence shown here is derived from an EMBL/GenBank/DDBJ whole genome shotgun (WGS) entry which is preliminary data.</text>
</comment>
<proteinExistence type="predicted"/>
<organism evidence="2 3">
    <name type="scientific">Necator americanus</name>
    <name type="common">Human hookworm</name>
    <dbReference type="NCBI Taxonomy" id="51031"/>
    <lineage>
        <taxon>Eukaryota</taxon>
        <taxon>Metazoa</taxon>
        <taxon>Ecdysozoa</taxon>
        <taxon>Nematoda</taxon>
        <taxon>Chromadorea</taxon>
        <taxon>Rhabditida</taxon>
        <taxon>Rhabditina</taxon>
        <taxon>Rhabditomorpha</taxon>
        <taxon>Strongyloidea</taxon>
        <taxon>Ancylostomatidae</taxon>
        <taxon>Bunostominae</taxon>
        <taxon>Necator</taxon>
    </lineage>
</organism>
<protein>
    <submittedName>
        <fullName evidence="2">Uncharacterized protein</fullName>
    </submittedName>
</protein>
<name>A0ABR1E3Q1_NECAM</name>
<feature type="region of interest" description="Disordered" evidence="1">
    <location>
        <begin position="1"/>
        <end position="25"/>
    </location>
</feature>
<dbReference type="Proteomes" id="UP001303046">
    <property type="component" value="Unassembled WGS sequence"/>
</dbReference>
<keyword evidence="3" id="KW-1185">Reference proteome</keyword>
<feature type="compositionally biased region" description="Basic and acidic residues" evidence="1">
    <location>
        <begin position="1"/>
        <end position="21"/>
    </location>
</feature>
<reference evidence="2 3" key="1">
    <citation type="submission" date="2023-08" db="EMBL/GenBank/DDBJ databases">
        <title>A Necator americanus chromosomal reference genome.</title>
        <authorList>
            <person name="Ilik V."/>
            <person name="Petrzelkova K.J."/>
            <person name="Pardy F."/>
            <person name="Fuh T."/>
            <person name="Niatou-Singa F.S."/>
            <person name="Gouil Q."/>
            <person name="Baker L."/>
            <person name="Ritchie M.E."/>
            <person name="Jex A.R."/>
            <person name="Gazzola D."/>
            <person name="Li H."/>
            <person name="Toshio Fujiwara R."/>
            <person name="Zhan B."/>
            <person name="Aroian R.V."/>
            <person name="Pafco B."/>
            <person name="Schwarz E.M."/>
        </authorList>
    </citation>
    <scope>NUCLEOTIDE SEQUENCE [LARGE SCALE GENOMIC DNA]</scope>
    <source>
        <strain evidence="2 3">Aroian</strain>
        <tissue evidence="2">Whole animal</tissue>
    </source>
</reference>
<sequence>MDEMENGNRRTVRQESPRSNEVEDLQDGCASCCPLRMRVLADDESLGKSAARYGDADVKVDDRCNAKRESIQRHCALHLRRRPDN</sequence>
<dbReference type="EMBL" id="JAVFWL010000005">
    <property type="protein sequence ID" value="KAK6757324.1"/>
    <property type="molecule type" value="Genomic_DNA"/>
</dbReference>